<evidence type="ECO:0000256" key="1">
    <source>
        <dbReference type="SAM" id="MobiDB-lite"/>
    </source>
</evidence>
<proteinExistence type="predicted"/>
<feature type="region of interest" description="Disordered" evidence="1">
    <location>
        <begin position="47"/>
        <end position="69"/>
    </location>
</feature>
<feature type="signal peptide" evidence="2">
    <location>
        <begin position="1"/>
        <end position="25"/>
    </location>
</feature>
<gene>
    <name evidence="3" type="ORF">Vau01_099040</name>
</gene>
<keyword evidence="2" id="KW-0732">Signal</keyword>
<accession>A0A8J3ZGH9</accession>
<dbReference type="AlphaFoldDB" id="A0A8J3ZGH9"/>
<keyword evidence="4" id="KW-1185">Reference proteome</keyword>
<feature type="chain" id="PRO_5039123373" description="Secreted protein" evidence="2">
    <location>
        <begin position="26"/>
        <end position="172"/>
    </location>
</feature>
<evidence type="ECO:0000313" key="4">
    <source>
        <dbReference type="Proteomes" id="UP000612585"/>
    </source>
</evidence>
<evidence type="ECO:0000256" key="2">
    <source>
        <dbReference type="SAM" id="SignalP"/>
    </source>
</evidence>
<dbReference type="Proteomes" id="UP000612585">
    <property type="component" value="Unassembled WGS sequence"/>
</dbReference>
<dbReference type="EMBL" id="BOPG01000077">
    <property type="protein sequence ID" value="GIJ62388.1"/>
    <property type="molecule type" value="Genomic_DNA"/>
</dbReference>
<name>A0A8J3ZGH9_9ACTN</name>
<evidence type="ECO:0000313" key="3">
    <source>
        <dbReference type="EMBL" id="GIJ62388.1"/>
    </source>
</evidence>
<comment type="caution">
    <text evidence="3">The sequence shown here is derived from an EMBL/GenBank/DDBJ whole genome shotgun (WGS) entry which is preliminary data.</text>
</comment>
<reference evidence="3" key="1">
    <citation type="submission" date="2021-01" db="EMBL/GenBank/DDBJ databases">
        <title>Whole genome shotgun sequence of Virgisporangium aurantiacum NBRC 16421.</title>
        <authorList>
            <person name="Komaki H."/>
            <person name="Tamura T."/>
        </authorList>
    </citation>
    <scope>NUCLEOTIDE SEQUENCE</scope>
    <source>
        <strain evidence="3">NBRC 16421</strain>
    </source>
</reference>
<dbReference type="RefSeq" id="WP_204008000.1">
    <property type="nucleotide sequence ID" value="NZ_BOPG01000077.1"/>
</dbReference>
<organism evidence="3 4">
    <name type="scientific">Virgisporangium aurantiacum</name>
    <dbReference type="NCBI Taxonomy" id="175570"/>
    <lineage>
        <taxon>Bacteria</taxon>
        <taxon>Bacillati</taxon>
        <taxon>Actinomycetota</taxon>
        <taxon>Actinomycetes</taxon>
        <taxon>Micromonosporales</taxon>
        <taxon>Micromonosporaceae</taxon>
        <taxon>Virgisporangium</taxon>
    </lineage>
</organism>
<protein>
    <recommendedName>
        <fullName evidence="5">Secreted protein</fullName>
    </recommendedName>
</protein>
<evidence type="ECO:0008006" key="5">
    <source>
        <dbReference type="Google" id="ProtNLM"/>
    </source>
</evidence>
<sequence length="172" mass="17236">MLKRLTISGAVLGAVVLGLAGQVAAAQTSQAQAPELVSATASTSASASPSVSIAPSGPPHGEYPRDEPTLSPWRVAQGGNVRITAYCANPVGVTAESVVFGKVNLTTVTKDGRGRSTTVRVPADTKPGEYSVRVMCPDPDGGQIAKLAVYAKRKPTGGAATGGGGTENGLHG</sequence>